<dbReference type="Proteomes" id="UP000474777">
    <property type="component" value="Unassembled WGS sequence"/>
</dbReference>
<organism evidence="3 4">
    <name type="scientific">Pontibacter burrus</name>
    <dbReference type="NCBI Taxonomy" id="2704466"/>
    <lineage>
        <taxon>Bacteria</taxon>
        <taxon>Pseudomonadati</taxon>
        <taxon>Bacteroidota</taxon>
        <taxon>Cytophagia</taxon>
        <taxon>Cytophagales</taxon>
        <taxon>Hymenobacteraceae</taxon>
        <taxon>Pontibacter</taxon>
    </lineage>
</organism>
<evidence type="ECO:0000256" key="1">
    <source>
        <dbReference type="SAM" id="SignalP"/>
    </source>
</evidence>
<dbReference type="RefSeq" id="WP_163915703.1">
    <property type="nucleotide sequence ID" value="NZ_JAAGWD010000006.1"/>
</dbReference>
<dbReference type="Pfam" id="PF13568">
    <property type="entry name" value="OMP_b-brl_2"/>
    <property type="match status" value="1"/>
</dbReference>
<accession>A0A6B3LZE9</accession>
<proteinExistence type="predicted"/>
<keyword evidence="1" id="KW-0732">Signal</keyword>
<evidence type="ECO:0000259" key="2">
    <source>
        <dbReference type="Pfam" id="PF13568"/>
    </source>
</evidence>
<gene>
    <name evidence="3" type="ORF">GXP69_13995</name>
</gene>
<dbReference type="InterPro" id="IPR025665">
    <property type="entry name" value="Beta-barrel_OMP_2"/>
</dbReference>
<feature type="chain" id="PRO_5025544113" evidence="1">
    <location>
        <begin position="22"/>
        <end position="375"/>
    </location>
</feature>
<feature type="domain" description="Outer membrane protein beta-barrel" evidence="2">
    <location>
        <begin position="208"/>
        <end position="352"/>
    </location>
</feature>
<evidence type="ECO:0000313" key="4">
    <source>
        <dbReference type="Proteomes" id="UP000474777"/>
    </source>
</evidence>
<reference evidence="3 4" key="1">
    <citation type="submission" date="2020-02" db="EMBL/GenBank/DDBJ databases">
        <authorList>
            <person name="Kim M.K."/>
        </authorList>
    </citation>
    <scope>NUCLEOTIDE SEQUENCE [LARGE SCALE GENOMIC DNA]</scope>
    <source>
        <strain evidence="3 4">BT327</strain>
    </source>
</reference>
<dbReference type="AlphaFoldDB" id="A0A6B3LZE9"/>
<feature type="signal peptide" evidence="1">
    <location>
        <begin position="1"/>
        <end position="21"/>
    </location>
</feature>
<sequence>MKRIVLLVMAIFMAAATGVSAKGGLTVADRAGTQDTIVIKMANGAKMILQLQNMKQLEAFQNYSLDSLMRELNKYVKQAEQLEGAAGQDGKPKQMTVTFDTKDGNANTTEKVTVTVQETDAKGNVKRERHEIRINKDFKIDVNIEEDGDNTKVDINTQDKDTVKYKHVENYKATRYNFDIDLGLNNFIDNENSQFVPDLKPMGSRYISLNSHLISQIGGKKSPFYIVSGLEFAFNNYMFDKNVIIQDIDDETVFTKIEDISYEKSKLATSSVNIPLMPMLKFKRANGKDGFHIGAGGFAGYRLGSHSKLKYERDGNTIKDKDRGSFNLTDFQYGATGVIGYNNLTLFVKYNMNDMFKENRGPQVNVISFGLRLLN</sequence>
<keyword evidence="4" id="KW-1185">Reference proteome</keyword>
<dbReference type="EMBL" id="JAAGWD010000006">
    <property type="protein sequence ID" value="NEM98811.1"/>
    <property type="molecule type" value="Genomic_DNA"/>
</dbReference>
<evidence type="ECO:0000313" key="3">
    <source>
        <dbReference type="EMBL" id="NEM98811.1"/>
    </source>
</evidence>
<protein>
    <submittedName>
        <fullName evidence="3">PorT family protein</fullName>
    </submittedName>
</protein>
<comment type="caution">
    <text evidence="3">The sequence shown here is derived from an EMBL/GenBank/DDBJ whole genome shotgun (WGS) entry which is preliminary data.</text>
</comment>
<name>A0A6B3LZE9_9BACT</name>